<feature type="region of interest" description="Disordered" evidence="1">
    <location>
        <begin position="104"/>
        <end position="250"/>
    </location>
</feature>
<name>A0A507BDP3_9PEZI</name>
<gene>
    <name evidence="2" type="ORF">E0L32_011837</name>
</gene>
<feature type="compositionally biased region" description="Low complexity" evidence="1">
    <location>
        <begin position="1"/>
        <end position="10"/>
    </location>
</feature>
<reference evidence="2 3" key="1">
    <citation type="submission" date="2019-06" db="EMBL/GenBank/DDBJ databases">
        <title>Draft genome sequence of the filamentous fungus Phialemoniopsis curvata isolated from diesel fuel.</title>
        <authorList>
            <person name="Varaljay V.A."/>
            <person name="Lyon W.J."/>
            <person name="Crouch A.L."/>
            <person name="Drake C.E."/>
            <person name="Hollomon J.M."/>
            <person name="Nadeau L.J."/>
            <person name="Nunn H.S."/>
            <person name="Stevenson B.S."/>
            <person name="Bojanowski C.L."/>
            <person name="Crookes-Goodson W.J."/>
        </authorList>
    </citation>
    <scope>NUCLEOTIDE SEQUENCE [LARGE SCALE GENOMIC DNA]</scope>
    <source>
        <strain evidence="2 3">D216</strain>
    </source>
</reference>
<feature type="compositionally biased region" description="Basic residues" evidence="1">
    <location>
        <begin position="753"/>
        <end position="763"/>
    </location>
</feature>
<feature type="region of interest" description="Disordered" evidence="1">
    <location>
        <begin position="263"/>
        <end position="288"/>
    </location>
</feature>
<accession>A0A507BDP3</accession>
<feature type="compositionally biased region" description="Polar residues" evidence="1">
    <location>
        <begin position="107"/>
        <end position="119"/>
    </location>
</feature>
<dbReference type="GeneID" id="41979284"/>
<dbReference type="InParanoid" id="A0A507BDP3"/>
<dbReference type="STRING" id="1093900.A0A507BDP3"/>
<feature type="region of interest" description="Disordered" evidence="1">
    <location>
        <begin position="794"/>
        <end position="827"/>
    </location>
</feature>
<feature type="compositionally biased region" description="Basic residues" evidence="1">
    <location>
        <begin position="557"/>
        <end position="573"/>
    </location>
</feature>
<feature type="region of interest" description="Disordered" evidence="1">
    <location>
        <begin position="322"/>
        <end position="440"/>
    </location>
</feature>
<evidence type="ECO:0000256" key="1">
    <source>
        <dbReference type="SAM" id="MobiDB-lite"/>
    </source>
</evidence>
<feature type="region of interest" description="Disordered" evidence="1">
    <location>
        <begin position="496"/>
        <end position="699"/>
    </location>
</feature>
<feature type="compositionally biased region" description="Basic and acidic residues" evidence="1">
    <location>
        <begin position="724"/>
        <end position="752"/>
    </location>
</feature>
<feature type="compositionally biased region" description="Low complexity" evidence="1">
    <location>
        <begin position="764"/>
        <end position="777"/>
    </location>
</feature>
<feature type="region of interest" description="Disordered" evidence="1">
    <location>
        <begin position="1"/>
        <end position="80"/>
    </location>
</feature>
<dbReference type="EMBL" id="SKBQ01000121">
    <property type="protein sequence ID" value="TPX18067.1"/>
    <property type="molecule type" value="Genomic_DNA"/>
</dbReference>
<evidence type="ECO:0000313" key="2">
    <source>
        <dbReference type="EMBL" id="TPX18067.1"/>
    </source>
</evidence>
<protein>
    <submittedName>
        <fullName evidence="2">Uncharacterized protein</fullName>
    </submittedName>
</protein>
<sequence>MSATAAQQTPAVPPRPSRGQDKDQMPKIPPRPIKNRIERSLSPNPDRFAPSPLNDEFLNKSPRSKHLSPTKLAFPSDPIDRAASVEMPSVGEEGMEYAVVAEELNQSRRQSTSPEQTRTVGEDIKLHAPKPSLPAVSAKQRVAAVTRTDSDRAASFGIGRPSSDEVTPSNRSLKKKASTASQLSTTESHTEEEHGIPEIGQQVPMYRDAGDVQAPSPAPGSEPPKKHHARKTSARGLPPGSYGLHGHGVVSNDKLDKMYYQKHPDELKKERHSHHHDRPNDFSMSSDDLNKIVRDTHGRGLGLGTRDLAGTPSEQIGWQAIEESTSRLNSPHPASAELARPAKTKRSASDSGNGVIHVEEPSRRRSVMFSDGETAGVDDFQGRAETPILAADEVAKDPLAYEHEPAVEPPRERRGSAYEMEEPQSRPTSRPASLYKVPSSEIRSTPLEDVVEYEPLFEDDKVNAEKKSARKSFEEYKARFPSKDIWEDAPNSVHYTAEVSTPDIPEEKDEGEEQKTMSENIMDIPPREGETPAQAFARHQEELAQKEFRQDPEAFLHRKQKPTFVQHHAHLAKQVKSERPSMSQRFPSRDVWEDTPDSLKLETTVSTPQQESGDAASPSVESKPSIPQRPGRKSAETTSPSSDKPAVPERPNAGAKPPVSDRPKPQIPPRPVKQGSGSSDKDADAAPRSKPAVPVRPMGSKIAALQAGFMSDLNKRLQLGPQAPKKEEQPAEEERAAPVEEKEKVPLSDARKGRARGPQRRAPRSSPSPAAALSGASEQKTAATLAFSTTVTTFSINPEDGGVSVPVGRAPVSEPASAVEKEEPVTEKATTAAAVAEHELEKAAPEEKRAHPAPADVVAHEIEKAPEAEAPAAAFEKTETLATNTAGETLLETKVSEDAEDNKKTVEPKEVDEVVKN</sequence>
<evidence type="ECO:0000313" key="3">
    <source>
        <dbReference type="Proteomes" id="UP000319257"/>
    </source>
</evidence>
<feature type="compositionally biased region" description="Polar residues" evidence="1">
    <location>
        <begin position="601"/>
        <end position="612"/>
    </location>
</feature>
<keyword evidence="3" id="KW-1185">Reference proteome</keyword>
<dbReference type="AlphaFoldDB" id="A0A507BDP3"/>
<dbReference type="RefSeq" id="XP_030999778.1">
    <property type="nucleotide sequence ID" value="XM_031134610.1"/>
</dbReference>
<dbReference type="Proteomes" id="UP000319257">
    <property type="component" value="Unassembled WGS sequence"/>
</dbReference>
<feature type="region of interest" description="Disordered" evidence="1">
    <location>
        <begin position="713"/>
        <end position="781"/>
    </location>
</feature>
<feature type="region of interest" description="Disordered" evidence="1">
    <location>
        <begin position="894"/>
        <end position="917"/>
    </location>
</feature>
<feature type="compositionally biased region" description="Basic and acidic residues" evidence="1">
    <location>
        <begin position="393"/>
        <end position="416"/>
    </location>
</feature>
<dbReference type="InterPro" id="IPR021582">
    <property type="entry name" value="Aim21"/>
</dbReference>
<feature type="compositionally biased region" description="Basic and acidic residues" evidence="1">
    <location>
        <begin position="587"/>
        <end position="600"/>
    </location>
</feature>
<dbReference type="Pfam" id="PF11489">
    <property type="entry name" value="Aim21"/>
    <property type="match status" value="1"/>
</dbReference>
<organism evidence="2 3">
    <name type="scientific">Thyridium curvatum</name>
    <dbReference type="NCBI Taxonomy" id="1093900"/>
    <lineage>
        <taxon>Eukaryota</taxon>
        <taxon>Fungi</taxon>
        <taxon>Dikarya</taxon>
        <taxon>Ascomycota</taxon>
        <taxon>Pezizomycotina</taxon>
        <taxon>Sordariomycetes</taxon>
        <taxon>Sordariomycetidae</taxon>
        <taxon>Thyridiales</taxon>
        <taxon>Thyridiaceae</taxon>
        <taxon>Thyridium</taxon>
    </lineage>
</organism>
<dbReference type="OrthoDB" id="5386574at2759"/>
<comment type="caution">
    <text evidence="2">The sequence shown here is derived from an EMBL/GenBank/DDBJ whole genome shotgun (WGS) entry which is preliminary data.</text>
</comment>
<proteinExistence type="predicted"/>
<feature type="compositionally biased region" description="Basic and acidic residues" evidence="1">
    <location>
        <begin position="538"/>
        <end position="556"/>
    </location>
</feature>